<dbReference type="Proteomes" id="UP000032545">
    <property type="component" value="Unassembled WGS sequence"/>
</dbReference>
<dbReference type="EMBL" id="JYFN01000040">
    <property type="protein sequence ID" value="KJE21285.1"/>
    <property type="molecule type" value="Genomic_DNA"/>
</dbReference>
<evidence type="ECO:0008006" key="3">
    <source>
        <dbReference type="Google" id="ProtNLM"/>
    </source>
</evidence>
<keyword evidence="2" id="KW-1185">Reference proteome</keyword>
<accession>A0A0D8BB26</accession>
<protein>
    <recommendedName>
        <fullName evidence="3">Homeodomain-like domain</fullName>
    </recommendedName>
</protein>
<name>A0A0D8BB26_9ACTN</name>
<reference evidence="2" key="1">
    <citation type="submission" date="2015-02" db="EMBL/GenBank/DDBJ databases">
        <title>Draft Genome of Frankia sp. CpI1-S.</title>
        <authorList>
            <person name="Oshone R.T."/>
            <person name="Ngom M."/>
            <person name="Ghodhbane-Gtari F."/>
            <person name="Gtari M."/>
            <person name="Morris K."/>
            <person name="Thomas K."/>
            <person name="Sen A."/>
            <person name="Tisa L.S."/>
        </authorList>
    </citation>
    <scope>NUCLEOTIDE SEQUENCE [LARGE SCALE GENOMIC DNA]</scope>
    <source>
        <strain evidence="2">CpI1-S</strain>
    </source>
</reference>
<dbReference type="PATRIC" id="fig|1502723.3.peg.4164"/>
<evidence type="ECO:0000313" key="2">
    <source>
        <dbReference type="Proteomes" id="UP000032545"/>
    </source>
</evidence>
<sequence length="80" mass="8727">MASWPRRRSGRPHRHGILREAECPIPAAGSGPDANPKPTVFDVVHDLAENGWSKERIAEVLNITVIRVEALLAVRPAGRG</sequence>
<gene>
    <name evidence="1" type="ORF">FF36_04433</name>
</gene>
<comment type="caution">
    <text evidence="1">The sequence shown here is derived from an EMBL/GenBank/DDBJ whole genome shotgun (WGS) entry which is preliminary data.</text>
</comment>
<organism evidence="1 2">
    <name type="scientific">Frankia torreyi</name>
    <dbReference type="NCBI Taxonomy" id="1856"/>
    <lineage>
        <taxon>Bacteria</taxon>
        <taxon>Bacillati</taxon>
        <taxon>Actinomycetota</taxon>
        <taxon>Actinomycetes</taxon>
        <taxon>Frankiales</taxon>
        <taxon>Frankiaceae</taxon>
        <taxon>Frankia</taxon>
    </lineage>
</organism>
<dbReference type="AlphaFoldDB" id="A0A0D8BB26"/>
<evidence type="ECO:0000313" key="1">
    <source>
        <dbReference type="EMBL" id="KJE21285.1"/>
    </source>
</evidence>
<proteinExistence type="predicted"/>
<reference evidence="1 2" key="2">
    <citation type="journal article" date="2016" name="Genome Announc.">
        <title>Permanent Draft Genome Sequences for Two Variants of Frankia sp. Strain CpI1, the First Frankia Strain Isolated from Root Nodules of Comptonia peregrina.</title>
        <authorList>
            <person name="Oshone R."/>
            <person name="Hurst S.G.IV."/>
            <person name="Abebe-Akele F."/>
            <person name="Simpson S."/>
            <person name="Morris K."/>
            <person name="Thomas W.K."/>
            <person name="Tisa L.S."/>
        </authorList>
    </citation>
    <scope>NUCLEOTIDE SEQUENCE [LARGE SCALE GENOMIC DNA]</scope>
    <source>
        <strain evidence="2">CpI1-S</strain>
    </source>
</reference>